<proteinExistence type="predicted"/>
<protein>
    <submittedName>
        <fullName evidence="2">Uncharacterized protein</fullName>
    </submittedName>
</protein>
<keyword evidence="3" id="KW-1185">Reference proteome</keyword>
<dbReference type="Proteomes" id="UP000309340">
    <property type="component" value="Unassembled WGS sequence"/>
</dbReference>
<keyword evidence="1" id="KW-0732">Signal</keyword>
<gene>
    <name evidence="2" type="ORF">B0A55_10143</name>
</gene>
<accession>A0A4V5NDR6</accession>
<name>A0A4V5NDR6_9PEZI</name>
<evidence type="ECO:0000256" key="1">
    <source>
        <dbReference type="SAM" id="SignalP"/>
    </source>
</evidence>
<reference evidence="2 3" key="1">
    <citation type="submission" date="2017-03" db="EMBL/GenBank/DDBJ databases">
        <title>Genomes of endolithic fungi from Antarctica.</title>
        <authorList>
            <person name="Coleine C."/>
            <person name="Masonjones S."/>
            <person name="Stajich J.E."/>
        </authorList>
    </citation>
    <scope>NUCLEOTIDE SEQUENCE [LARGE SCALE GENOMIC DNA]</scope>
    <source>
        <strain evidence="2 3">CCFEE 5184</strain>
    </source>
</reference>
<dbReference type="AlphaFoldDB" id="A0A4V5NDR6"/>
<evidence type="ECO:0000313" key="2">
    <source>
        <dbReference type="EMBL" id="TKA63879.1"/>
    </source>
</evidence>
<organism evidence="2 3">
    <name type="scientific">Friedmanniomyces simplex</name>
    <dbReference type="NCBI Taxonomy" id="329884"/>
    <lineage>
        <taxon>Eukaryota</taxon>
        <taxon>Fungi</taxon>
        <taxon>Dikarya</taxon>
        <taxon>Ascomycota</taxon>
        <taxon>Pezizomycotina</taxon>
        <taxon>Dothideomycetes</taxon>
        <taxon>Dothideomycetidae</taxon>
        <taxon>Mycosphaerellales</taxon>
        <taxon>Teratosphaeriaceae</taxon>
        <taxon>Friedmanniomyces</taxon>
    </lineage>
</organism>
<sequence>MPMPIAEFWVFLYAIGAAFGLTHSQTGQHRRGYRRNKLRKHFGKDTKHYVEPPEV</sequence>
<evidence type="ECO:0000313" key="3">
    <source>
        <dbReference type="Proteomes" id="UP000309340"/>
    </source>
</evidence>
<comment type="caution">
    <text evidence="2">The sequence shown here is derived from an EMBL/GenBank/DDBJ whole genome shotgun (WGS) entry which is preliminary data.</text>
</comment>
<feature type="signal peptide" evidence="1">
    <location>
        <begin position="1"/>
        <end position="20"/>
    </location>
</feature>
<dbReference type="EMBL" id="NAJQ01000897">
    <property type="protein sequence ID" value="TKA63879.1"/>
    <property type="molecule type" value="Genomic_DNA"/>
</dbReference>
<feature type="chain" id="PRO_5020407603" evidence="1">
    <location>
        <begin position="21"/>
        <end position="55"/>
    </location>
</feature>